<reference evidence="2 3" key="1">
    <citation type="submission" date="2020-05" db="EMBL/GenBank/DDBJ databases">
        <title>MicrobeNet Type strains.</title>
        <authorList>
            <person name="Nicholson A.C."/>
        </authorList>
    </citation>
    <scope>NUCLEOTIDE SEQUENCE [LARGE SCALE GENOMIC DNA]</scope>
    <source>
        <strain evidence="2 3">ATCC 700815</strain>
    </source>
</reference>
<dbReference type="AlphaFoldDB" id="A0A849BFS6"/>
<dbReference type="RefSeq" id="WP_151023598.1">
    <property type="nucleotide sequence ID" value="NZ_BAAAEB010000054.1"/>
</dbReference>
<feature type="compositionally biased region" description="Basic and acidic residues" evidence="1">
    <location>
        <begin position="288"/>
        <end position="305"/>
    </location>
</feature>
<comment type="caution">
    <text evidence="2">The sequence shown here is derived from an EMBL/GenBank/DDBJ whole genome shotgun (WGS) entry which is preliminary data.</text>
</comment>
<feature type="compositionally biased region" description="Basic and acidic residues" evidence="1">
    <location>
        <begin position="136"/>
        <end position="146"/>
    </location>
</feature>
<dbReference type="Proteomes" id="UP000542973">
    <property type="component" value="Unassembled WGS sequence"/>
</dbReference>
<evidence type="ECO:0000313" key="2">
    <source>
        <dbReference type="EMBL" id="NNH14322.1"/>
    </source>
</evidence>
<feature type="region of interest" description="Disordered" evidence="1">
    <location>
        <begin position="282"/>
        <end position="305"/>
    </location>
</feature>
<accession>A0A849BFS6</accession>
<evidence type="ECO:0000313" key="3">
    <source>
        <dbReference type="Proteomes" id="UP000542973"/>
    </source>
</evidence>
<proteinExistence type="predicted"/>
<protein>
    <submittedName>
        <fullName evidence="2">Uncharacterized protein</fullName>
    </submittedName>
</protein>
<feature type="region of interest" description="Disordered" evidence="1">
    <location>
        <begin position="94"/>
        <end position="157"/>
    </location>
</feature>
<sequence length="305" mass="33324">MARSRNIKPGFYKNEDLAECSVWARFIFPGLWMMADREGRLEYRPKRIKGELLPYDNQDTEPLLRELEKHGFILIYEVEGTEFIQIVNFAKHQNPHHREAESEIPPPPSLGLDGVANKAKPEASAQCNEHGAQGEPRIKDQEHDLPRGGSRADSLIPDSGFSDSLIGGIGGSNVVGAGTPPSAAAEISSTLIAWERARGKVPRGISASNAQVMDLAAQKPTSEELRKAYDLAVADREATGDAAPINAGFVLALLAKVRSPPRQRMPRPSDARAQERADVIATLTGRKPANERTPETLDVAARRID</sequence>
<organism evidence="2 3">
    <name type="scientific">Cupriavidus gilardii</name>
    <dbReference type="NCBI Taxonomy" id="82541"/>
    <lineage>
        <taxon>Bacteria</taxon>
        <taxon>Pseudomonadati</taxon>
        <taxon>Pseudomonadota</taxon>
        <taxon>Betaproteobacteria</taxon>
        <taxon>Burkholderiales</taxon>
        <taxon>Burkholderiaceae</taxon>
        <taxon>Cupriavidus</taxon>
    </lineage>
</organism>
<dbReference type="EMBL" id="JABEMD010000094">
    <property type="protein sequence ID" value="NNH14322.1"/>
    <property type="molecule type" value="Genomic_DNA"/>
</dbReference>
<name>A0A849BFS6_9BURK</name>
<evidence type="ECO:0000256" key="1">
    <source>
        <dbReference type="SAM" id="MobiDB-lite"/>
    </source>
</evidence>
<gene>
    <name evidence="2" type="ORF">HLB16_26110</name>
</gene>